<dbReference type="RefSeq" id="YP_001029385.1">
    <property type="nucleotide sequence ID" value="NC_008889.1"/>
</dbReference>
<sequence>MDYCPSRNELIAVVDLVCEINEYSKFLAKFRAREQLGALFRGDLVQLQIEKAKLIAQLKMAVRNWTVVPQSVRDIYF</sequence>
<dbReference type="Proteomes" id="UP000203987">
    <property type="component" value="Genome"/>
</dbReference>
<proteinExistence type="predicted"/>
<evidence type="ECO:0000313" key="2">
    <source>
        <dbReference type="Proteomes" id="UP000203987"/>
    </source>
</evidence>
<reference evidence="1 2" key="1">
    <citation type="journal article" date="2007" name="J. Virol.">
        <title>Genomic and morphological features of a banchine polydnavirus: comparison with bracoviruses and ichnoviruses.</title>
        <authorList>
            <person name="Lapointe R."/>
            <person name="Tanaka K."/>
            <person name="Barney W.E."/>
            <person name="Whitfield J.B."/>
            <person name="Banks J.C."/>
            <person name="Beliveau C."/>
            <person name="Stoltz D."/>
            <person name="Webb B.A."/>
            <person name="Cusson M."/>
        </authorList>
    </citation>
    <scope>NUCLEOTIDE SEQUENCE [LARGE SCALE GENOMIC DNA]</scope>
</reference>
<organism evidence="1 2">
    <name type="scientific">Ichnoviriform fumiferanae</name>
    <dbReference type="NCBI Taxonomy" id="419435"/>
    <lineage>
        <taxon>Viruses</taxon>
        <taxon>Viruses incertae sedis</taxon>
        <taxon>Polydnaviriformidae</taxon>
        <taxon>Ichnoviriform</taxon>
    </lineage>
</organism>
<accession>A2PZU4</accession>
<name>A2PZU4_9VIRU</name>
<protein>
    <submittedName>
        <fullName evidence="1">GfV-B47-ORF1</fullName>
    </submittedName>
</protein>
<dbReference type="GeneID" id="5179573"/>
<evidence type="ECO:0000313" key="1">
    <source>
        <dbReference type="EMBL" id="BAF45516.1"/>
    </source>
</evidence>
<dbReference type="KEGG" id="vg:5179573"/>
<dbReference type="EMBL" id="AB289959">
    <property type="protein sequence ID" value="BAF45516.1"/>
    <property type="molecule type" value="Genomic_DNA"/>
</dbReference>